<dbReference type="Proteomes" id="UP001236585">
    <property type="component" value="Chromosome"/>
</dbReference>
<keyword evidence="2" id="KW-1185">Reference proteome</keyword>
<accession>A0ABY8VWT6</accession>
<organism evidence="1 2">
    <name type="scientific">Candidatus Mycobacterium wuenschmannii</name>
    <dbReference type="NCBI Taxonomy" id="3027808"/>
    <lineage>
        <taxon>Bacteria</taxon>
        <taxon>Bacillati</taxon>
        <taxon>Actinomycetota</taxon>
        <taxon>Actinomycetes</taxon>
        <taxon>Mycobacteriales</taxon>
        <taxon>Mycobacteriaceae</taxon>
        <taxon>Mycobacterium</taxon>
    </lineage>
</organism>
<proteinExistence type="predicted"/>
<sequence>MSNVSGPRIPPELAMQVKQKIDSLMEHATMAATQGLHAIEEMVMSGGHSGDAAMMSHTKAIEINNDLTRVITGCTHLAHSLGIAVNQFVSHDQDAKNQMSAISPL</sequence>
<protein>
    <submittedName>
        <fullName evidence="1">Uncharacterized protein</fullName>
    </submittedName>
</protein>
<evidence type="ECO:0000313" key="1">
    <source>
        <dbReference type="EMBL" id="WIM86618.1"/>
    </source>
</evidence>
<reference evidence="1 2" key="1">
    <citation type="journal article" date="2023" name="Microbiol. Resour. Announc.">
        <title>Complete Genome Sequence of Mycobacterium wuenschmanii, a novel Nontuberculous Mycobacterium Isolated from a captive population of Amazon Milk Frogs.</title>
        <authorList>
            <person name="Hicks J."/>
            <person name="Zeineldin M."/>
            <person name="Ward H."/>
            <person name="Wuenschmann A."/>
            <person name="Camp P."/>
            <person name="Farrell D."/>
            <person name="Lehman K."/>
            <person name="Thacker T."/>
            <person name="Cuthbert E."/>
        </authorList>
    </citation>
    <scope>NUCLEOTIDE SEQUENCE [LARGE SCALE GENOMIC DNA]</scope>
    <source>
        <strain evidence="1 2">Wuenschmanii</strain>
    </source>
</reference>
<dbReference type="RefSeq" id="WP_285186049.1">
    <property type="nucleotide sequence ID" value="NZ_CP126981.1"/>
</dbReference>
<evidence type="ECO:0000313" key="2">
    <source>
        <dbReference type="Proteomes" id="UP001236585"/>
    </source>
</evidence>
<dbReference type="EMBL" id="CP126981">
    <property type="protein sequence ID" value="WIM86618.1"/>
    <property type="molecule type" value="Genomic_DNA"/>
</dbReference>
<gene>
    <name evidence="1" type="ORF">PT015_17210</name>
</gene>
<name>A0ABY8VWT6_9MYCO</name>